<gene>
    <name evidence="3" type="ORF">CLG85_01700</name>
    <name evidence="2" type="ORF">CLG85_025310</name>
</gene>
<accession>A0A2A3K0H3</accession>
<comment type="caution">
    <text evidence="3">The sequence shown here is derived from an EMBL/GenBank/DDBJ whole genome shotgun (WGS) entry which is preliminary data.</text>
</comment>
<name>A0A2A3K0H3_9RHOB</name>
<evidence type="ECO:0000313" key="4">
    <source>
        <dbReference type="Proteomes" id="UP000217448"/>
    </source>
</evidence>
<evidence type="ECO:0000313" key="3">
    <source>
        <dbReference type="EMBL" id="PBD20913.1"/>
    </source>
</evidence>
<evidence type="ECO:0000313" key="2">
    <source>
        <dbReference type="EMBL" id="MCT4373434.1"/>
    </source>
</evidence>
<reference evidence="2" key="3">
    <citation type="submission" date="2024-05" db="EMBL/GenBank/DDBJ databases">
        <title>Yangia mangrovi SAOS 153D genome.</title>
        <authorList>
            <person name="Verma A."/>
            <person name="Pal Y."/>
            <person name="Sundharam S."/>
            <person name="Bisht B."/>
            <person name="Srinivasan K."/>
        </authorList>
    </citation>
    <scope>NUCLEOTIDE SEQUENCE</scope>
    <source>
        <strain evidence="2">SAOS 153D</strain>
    </source>
</reference>
<dbReference type="EMBL" id="NTHN01000018">
    <property type="protein sequence ID" value="PBD20913.1"/>
    <property type="molecule type" value="Genomic_DNA"/>
</dbReference>
<dbReference type="EMBL" id="NTHN02000088">
    <property type="protein sequence ID" value="MCT4373434.1"/>
    <property type="molecule type" value="Genomic_DNA"/>
</dbReference>
<protein>
    <submittedName>
        <fullName evidence="3">DNA-binding protein</fullName>
    </submittedName>
    <submittedName>
        <fullName evidence="2">Helix-turn-helix domain-containing protein</fullName>
    </submittedName>
</protein>
<dbReference type="SUPFAM" id="SSF46955">
    <property type="entry name" value="Putative DNA-binding domain"/>
    <property type="match status" value="1"/>
</dbReference>
<feature type="compositionally biased region" description="Basic and acidic residues" evidence="1">
    <location>
        <begin position="1"/>
        <end position="11"/>
    </location>
</feature>
<dbReference type="InterPro" id="IPR009061">
    <property type="entry name" value="DNA-bd_dom_put_sf"/>
</dbReference>
<dbReference type="AlphaFoldDB" id="A0A2A3K0H3"/>
<organism evidence="3">
    <name type="scientific">Alloyangia mangrovi</name>
    <dbReference type="NCBI Taxonomy" id="1779329"/>
    <lineage>
        <taxon>Bacteria</taxon>
        <taxon>Pseudomonadati</taxon>
        <taxon>Pseudomonadota</taxon>
        <taxon>Alphaproteobacteria</taxon>
        <taxon>Rhodobacterales</taxon>
        <taxon>Roseobacteraceae</taxon>
        <taxon>Alloyangia</taxon>
    </lineage>
</organism>
<dbReference type="RefSeq" id="WP_095880690.1">
    <property type="nucleotide sequence ID" value="NZ_NTHN02000088.1"/>
</dbReference>
<reference evidence="4" key="2">
    <citation type="submission" date="2023-07" db="EMBL/GenBank/DDBJ databases">
        <title>Yangia mangrovi SAOS 153D genome.</title>
        <authorList>
            <person name="Verma A."/>
            <person name="Pal Y."/>
            <person name="Sundharam S."/>
            <person name="Bisht B."/>
            <person name="Srinivasan K."/>
        </authorList>
    </citation>
    <scope>NUCLEOTIDE SEQUENCE [LARGE SCALE GENOMIC DNA]</scope>
    <source>
        <strain evidence="4">SAOS 153D</strain>
    </source>
</reference>
<proteinExistence type="predicted"/>
<feature type="region of interest" description="Disordered" evidence="1">
    <location>
        <begin position="1"/>
        <end position="20"/>
    </location>
</feature>
<dbReference type="OrthoDB" id="7846848at2"/>
<dbReference type="Gene3D" id="1.10.10.10">
    <property type="entry name" value="Winged helix-like DNA-binding domain superfamily/Winged helix DNA-binding domain"/>
    <property type="match status" value="1"/>
</dbReference>
<reference evidence="3" key="1">
    <citation type="submission" date="2017-09" db="EMBL/GenBank/DDBJ databases">
        <title>Yangia sp. SAOS 153D whole genome sequencing.</title>
        <authorList>
            <person name="Verma A."/>
            <person name="Krishnamurthi S."/>
        </authorList>
    </citation>
    <scope>NUCLEOTIDE SEQUENCE [LARGE SCALE GENOMIC DNA]</scope>
    <source>
        <strain evidence="3">SAOS 153D</strain>
    </source>
</reference>
<dbReference type="InterPro" id="IPR036388">
    <property type="entry name" value="WH-like_DNA-bd_sf"/>
</dbReference>
<dbReference type="GO" id="GO:0003677">
    <property type="term" value="F:DNA binding"/>
    <property type="evidence" value="ECO:0007669"/>
    <property type="project" value="UniProtKB-KW"/>
</dbReference>
<evidence type="ECO:0000256" key="1">
    <source>
        <dbReference type="SAM" id="MobiDB-lite"/>
    </source>
</evidence>
<keyword evidence="4" id="KW-1185">Reference proteome</keyword>
<keyword evidence="3" id="KW-0238">DNA-binding</keyword>
<sequence>MRDSNDTHSPDTAHTLDPAAAADHFRVRPRTIQIWIRDGKLQSYRIGRAHRMTWAEIWACEDGPKPTRKTEARYRLPLMTRAELASRLAISDRTVDRWIADGLPARNVFGLTRFNPVDAEEWLRRRHDPTLPYGFVSEGLA</sequence>
<dbReference type="Proteomes" id="UP000217448">
    <property type="component" value="Unassembled WGS sequence"/>
</dbReference>